<keyword evidence="2" id="KW-1003">Cell membrane</keyword>
<dbReference type="CDD" id="cd06581">
    <property type="entry name" value="TM_PBP1_LivM_like"/>
    <property type="match status" value="1"/>
</dbReference>
<dbReference type="InterPro" id="IPR043428">
    <property type="entry name" value="LivM-like"/>
</dbReference>
<evidence type="ECO:0000313" key="7">
    <source>
        <dbReference type="EMBL" id="RNB81885.1"/>
    </source>
</evidence>
<feature type="transmembrane region" description="Helical" evidence="6">
    <location>
        <begin position="96"/>
        <end position="114"/>
    </location>
</feature>
<dbReference type="InterPro" id="IPR001851">
    <property type="entry name" value="ABC_transp_permease"/>
</dbReference>
<gene>
    <name evidence="7" type="ORF">EDM58_07095</name>
</gene>
<feature type="transmembrane region" description="Helical" evidence="6">
    <location>
        <begin position="72"/>
        <end position="90"/>
    </location>
</feature>
<dbReference type="Proteomes" id="UP000281915">
    <property type="component" value="Unassembled WGS sequence"/>
</dbReference>
<dbReference type="AlphaFoldDB" id="A0A3M8D3X6"/>
<feature type="transmembrane region" description="Helical" evidence="6">
    <location>
        <begin position="300"/>
        <end position="317"/>
    </location>
</feature>
<feature type="transmembrane region" description="Helical" evidence="6">
    <location>
        <begin position="218"/>
        <end position="241"/>
    </location>
</feature>
<proteinExistence type="predicted"/>
<evidence type="ECO:0000256" key="2">
    <source>
        <dbReference type="ARBA" id="ARBA00022475"/>
    </source>
</evidence>
<dbReference type="GO" id="GO:0015658">
    <property type="term" value="F:branched-chain amino acid transmembrane transporter activity"/>
    <property type="evidence" value="ECO:0007669"/>
    <property type="project" value="InterPro"/>
</dbReference>
<protein>
    <submittedName>
        <fullName evidence="7">Branched-chain amino acid ABC transporter permease</fullName>
    </submittedName>
</protein>
<dbReference type="RefSeq" id="WP_122912710.1">
    <property type="nucleotide sequence ID" value="NZ_RHHT01000011.1"/>
</dbReference>
<comment type="subcellular location">
    <subcellularLocation>
        <location evidence="1">Cell membrane</location>
        <topology evidence="1">Multi-pass membrane protein</topology>
    </subcellularLocation>
</comment>
<feature type="transmembrane region" description="Helical" evidence="6">
    <location>
        <begin position="121"/>
        <end position="138"/>
    </location>
</feature>
<organism evidence="7 8">
    <name type="scientific">Brevibacillus panacihumi</name>
    <dbReference type="NCBI Taxonomy" id="497735"/>
    <lineage>
        <taxon>Bacteria</taxon>
        <taxon>Bacillati</taxon>
        <taxon>Bacillota</taxon>
        <taxon>Bacilli</taxon>
        <taxon>Bacillales</taxon>
        <taxon>Paenibacillaceae</taxon>
        <taxon>Brevibacillus</taxon>
    </lineage>
</organism>
<keyword evidence="4 6" id="KW-1133">Transmembrane helix</keyword>
<dbReference type="PANTHER" id="PTHR30482:SF18">
    <property type="entry name" value="BRANCHED AMINO ACID TRANSPORT SYSTEM PERMEASE"/>
    <property type="match status" value="1"/>
</dbReference>
<accession>A0A3M8D3X6</accession>
<name>A0A3M8D3X6_9BACL</name>
<sequence length="337" mass="35874">MERIVQVYKPAAIGVKRWGLLLLGIIVAATLPLMVNSYLTSVLVIIGIYCITTVGVSLLMGFAGLVSLAQAAFWGVGAYATGVMAVSFGISPWLGIVLGMLLSGLLAYGLGWITRNLNGHYFSLATLGFGIVLNIVLIEESEWTGGSSGLSGIPGLSFGSMSLSGDTAWYYFVWAIALLGLFLCRNLVHSGWGRNLRSMHASQAASESMGIHTGRYRLQAFVISALFAGLSGGLYACYMSFISPAVFNFDMSIKFVIMAVLGGLVSIWGSLVGVVVVTLLVEALRQYVPLLLQDSSSGGAIEVIFFGGLLVAIMVYLPNGIMGMFHKRKSNVQVNAK</sequence>
<evidence type="ECO:0000256" key="4">
    <source>
        <dbReference type="ARBA" id="ARBA00022989"/>
    </source>
</evidence>
<keyword evidence="3 6" id="KW-0812">Transmembrane</keyword>
<evidence type="ECO:0000256" key="6">
    <source>
        <dbReference type="SAM" id="Phobius"/>
    </source>
</evidence>
<reference evidence="7 8" key="1">
    <citation type="submission" date="2018-10" db="EMBL/GenBank/DDBJ databases">
        <title>Phylogenomics of Brevibacillus.</title>
        <authorList>
            <person name="Dunlap C."/>
        </authorList>
    </citation>
    <scope>NUCLEOTIDE SEQUENCE [LARGE SCALE GENOMIC DNA]</scope>
    <source>
        <strain evidence="7 8">JCM 15085</strain>
    </source>
</reference>
<feature type="transmembrane region" description="Helical" evidence="6">
    <location>
        <begin position="20"/>
        <end position="39"/>
    </location>
</feature>
<feature type="transmembrane region" description="Helical" evidence="6">
    <location>
        <begin position="168"/>
        <end position="188"/>
    </location>
</feature>
<dbReference type="Pfam" id="PF02653">
    <property type="entry name" value="BPD_transp_2"/>
    <property type="match status" value="1"/>
</dbReference>
<evidence type="ECO:0000256" key="3">
    <source>
        <dbReference type="ARBA" id="ARBA00022692"/>
    </source>
</evidence>
<evidence type="ECO:0000256" key="5">
    <source>
        <dbReference type="ARBA" id="ARBA00023136"/>
    </source>
</evidence>
<comment type="caution">
    <text evidence="7">The sequence shown here is derived from an EMBL/GenBank/DDBJ whole genome shotgun (WGS) entry which is preliminary data.</text>
</comment>
<dbReference type="EMBL" id="RHHT01000011">
    <property type="protein sequence ID" value="RNB81885.1"/>
    <property type="molecule type" value="Genomic_DNA"/>
</dbReference>
<feature type="transmembrane region" description="Helical" evidence="6">
    <location>
        <begin position="45"/>
        <end position="65"/>
    </location>
</feature>
<evidence type="ECO:0000313" key="8">
    <source>
        <dbReference type="Proteomes" id="UP000281915"/>
    </source>
</evidence>
<dbReference type="PANTHER" id="PTHR30482">
    <property type="entry name" value="HIGH-AFFINITY BRANCHED-CHAIN AMINO ACID TRANSPORT SYSTEM PERMEASE"/>
    <property type="match status" value="1"/>
</dbReference>
<feature type="transmembrane region" description="Helical" evidence="6">
    <location>
        <begin position="253"/>
        <end position="280"/>
    </location>
</feature>
<dbReference type="GO" id="GO:0005886">
    <property type="term" value="C:plasma membrane"/>
    <property type="evidence" value="ECO:0007669"/>
    <property type="project" value="UniProtKB-SubCell"/>
</dbReference>
<evidence type="ECO:0000256" key="1">
    <source>
        <dbReference type="ARBA" id="ARBA00004651"/>
    </source>
</evidence>
<keyword evidence="5 6" id="KW-0472">Membrane</keyword>